<proteinExistence type="predicted"/>
<dbReference type="InterPro" id="IPR007485">
    <property type="entry name" value="LPS_assembly_LptE"/>
</dbReference>
<sequence>MRNPHLLLLGAIIEKMRALCLLFLLPMTGCGYHGVGAASHIPANVRTLAVPIFQSKVQAFRTETAFTQAVVRELNTRTQYRVLTASGDGTFTGSGTSADATLRGTILTETVAPLTYDASSGQTSSYLVTVTAQVELVAHDGTVLYRNDAFGWREQFQSTQDLSGFVEEDGAAVRRMAHDFSEALVSDMLESFQ</sequence>
<organism evidence="1 2">
    <name type="scientific">Granulicella mallensis</name>
    <dbReference type="NCBI Taxonomy" id="940614"/>
    <lineage>
        <taxon>Bacteria</taxon>
        <taxon>Pseudomonadati</taxon>
        <taxon>Acidobacteriota</taxon>
        <taxon>Terriglobia</taxon>
        <taxon>Terriglobales</taxon>
        <taxon>Acidobacteriaceae</taxon>
        <taxon>Granulicella</taxon>
    </lineage>
</organism>
<evidence type="ECO:0000313" key="2">
    <source>
        <dbReference type="Proteomes" id="UP000584867"/>
    </source>
</evidence>
<dbReference type="RefSeq" id="WP_311733039.1">
    <property type="nucleotide sequence ID" value="NZ_JACHIO010000004.1"/>
</dbReference>
<protein>
    <submittedName>
        <fullName evidence="1">Outer membrane lipopolysaccharide assembly protein LptE/RlpB</fullName>
    </submittedName>
</protein>
<dbReference type="Pfam" id="PF04390">
    <property type="entry name" value="LptE"/>
    <property type="match status" value="1"/>
</dbReference>
<evidence type="ECO:0000313" key="1">
    <source>
        <dbReference type="EMBL" id="MBB5062721.1"/>
    </source>
</evidence>
<reference evidence="1 2" key="1">
    <citation type="submission" date="2020-08" db="EMBL/GenBank/DDBJ databases">
        <title>Genomic Encyclopedia of Type Strains, Phase IV (KMG-V): Genome sequencing to study the core and pangenomes of soil and plant-associated prokaryotes.</title>
        <authorList>
            <person name="Whitman W."/>
        </authorList>
    </citation>
    <scope>NUCLEOTIDE SEQUENCE [LARGE SCALE GENOMIC DNA]</scope>
    <source>
        <strain evidence="1 2">X5P3</strain>
    </source>
</reference>
<comment type="caution">
    <text evidence="1">The sequence shown here is derived from an EMBL/GenBank/DDBJ whole genome shotgun (WGS) entry which is preliminary data.</text>
</comment>
<gene>
    <name evidence="1" type="ORF">HDF15_001058</name>
</gene>
<dbReference type="EMBL" id="JACHIO010000004">
    <property type="protein sequence ID" value="MBB5062721.1"/>
    <property type="molecule type" value="Genomic_DNA"/>
</dbReference>
<dbReference type="Gene3D" id="3.30.160.150">
    <property type="entry name" value="Lipoprotein like domain"/>
    <property type="match status" value="1"/>
</dbReference>
<dbReference type="GO" id="GO:0043165">
    <property type="term" value="P:Gram-negative-bacterium-type cell outer membrane assembly"/>
    <property type="evidence" value="ECO:0007669"/>
    <property type="project" value="InterPro"/>
</dbReference>
<accession>A0A7W7ZMK8</accession>
<dbReference type="Proteomes" id="UP000584867">
    <property type="component" value="Unassembled WGS sequence"/>
</dbReference>
<dbReference type="GO" id="GO:0019867">
    <property type="term" value="C:outer membrane"/>
    <property type="evidence" value="ECO:0007669"/>
    <property type="project" value="InterPro"/>
</dbReference>
<name>A0A7W7ZMK8_9BACT</name>
<dbReference type="AlphaFoldDB" id="A0A7W7ZMK8"/>